<dbReference type="Proteomes" id="UP000481339">
    <property type="component" value="Unassembled WGS sequence"/>
</dbReference>
<evidence type="ECO:0000256" key="4">
    <source>
        <dbReference type="ARBA" id="ARBA00024201"/>
    </source>
</evidence>
<gene>
    <name evidence="7" type="ORF">F8O02_08170</name>
</gene>
<evidence type="ECO:0000313" key="7">
    <source>
        <dbReference type="EMBL" id="KAB1631336.1"/>
    </source>
</evidence>
<dbReference type="Pfam" id="PF00756">
    <property type="entry name" value="Esterase"/>
    <property type="match status" value="1"/>
</dbReference>
<dbReference type="GO" id="GO:0005975">
    <property type="term" value="P:carbohydrate metabolic process"/>
    <property type="evidence" value="ECO:0007669"/>
    <property type="project" value="UniProtKB-ARBA"/>
</dbReference>
<reference evidence="7 8" key="1">
    <citation type="submission" date="2019-09" db="EMBL/GenBank/DDBJ databases">
        <title>Phylogeny of genus Pseudoclavibacter and closely related genus.</title>
        <authorList>
            <person name="Li Y."/>
        </authorList>
    </citation>
    <scope>NUCLEOTIDE SEQUENCE [LARGE SCALE GENOMIC DNA]</scope>
    <source>
        <strain evidence="7 8">JCM 16921</strain>
    </source>
</reference>
<comment type="similarity">
    <text evidence="4">Belongs to the Fes family.</text>
</comment>
<dbReference type="SUPFAM" id="SSF53474">
    <property type="entry name" value="alpha/beta-Hydrolases"/>
    <property type="match status" value="1"/>
</dbReference>
<dbReference type="InterPro" id="IPR021764">
    <property type="entry name" value="Enterochelin_esterase_N"/>
</dbReference>
<feature type="region of interest" description="Disordered" evidence="5">
    <location>
        <begin position="1"/>
        <end position="43"/>
    </location>
</feature>
<dbReference type="InterPro" id="IPR013783">
    <property type="entry name" value="Ig-like_fold"/>
</dbReference>
<dbReference type="Pfam" id="PF11806">
    <property type="entry name" value="Enterochelin_N"/>
    <property type="match status" value="1"/>
</dbReference>
<keyword evidence="8" id="KW-1185">Reference proteome</keyword>
<organism evidence="7 8">
    <name type="scientific">Pseudoclavibacter caeni</name>
    <dbReference type="NCBI Taxonomy" id="908846"/>
    <lineage>
        <taxon>Bacteria</taxon>
        <taxon>Bacillati</taxon>
        <taxon>Actinomycetota</taxon>
        <taxon>Actinomycetes</taxon>
        <taxon>Micrococcales</taxon>
        <taxon>Microbacteriaceae</taxon>
        <taxon>Pseudoclavibacter</taxon>
    </lineage>
</organism>
<dbReference type="GO" id="GO:0005506">
    <property type="term" value="F:iron ion binding"/>
    <property type="evidence" value="ECO:0007669"/>
    <property type="project" value="InterPro"/>
</dbReference>
<dbReference type="PANTHER" id="PTHR48098">
    <property type="entry name" value="ENTEROCHELIN ESTERASE-RELATED"/>
    <property type="match status" value="1"/>
</dbReference>
<protein>
    <submittedName>
        <fullName evidence="7">DUF3327 domain-containing protein</fullName>
    </submittedName>
</protein>
<name>A0A7C8FS12_9MICO</name>
<keyword evidence="3" id="KW-0378">Hydrolase</keyword>
<dbReference type="Gene3D" id="2.60.40.10">
    <property type="entry name" value="Immunoglobulins"/>
    <property type="match status" value="1"/>
</dbReference>
<dbReference type="InterPro" id="IPR050583">
    <property type="entry name" value="Mycobacterial_A85_antigen"/>
</dbReference>
<evidence type="ECO:0000313" key="8">
    <source>
        <dbReference type="Proteomes" id="UP000481339"/>
    </source>
</evidence>
<evidence type="ECO:0000256" key="3">
    <source>
        <dbReference type="ARBA" id="ARBA00022801"/>
    </source>
</evidence>
<comment type="caution">
    <text evidence="7">The sequence shown here is derived from an EMBL/GenBank/DDBJ whole genome shotgun (WGS) entry which is preliminary data.</text>
</comment>
<dbReference type="PANTHER" id="PTHR48098:SF3">
    <property type="entry name" value="IRON(III) ENTEROBACTIN ESTERASE"/>
    <property type="match status" value="1"/>
</dbReference>
<comment type="subcellular location">
    <subcellularLocation>
        <location evidence="1">Cytoplasm</location>
    </subcellularLocation>
</comment>
<dbReference type="InterPro" id="IPR014756">
    <property type="entry name" value="Ig_E-set"/>
</dbReference>
<feature type="domain" description="Enterochelin esterase N-terminal" evidence="6">
    <location>
        <begin position="100"/>
        <end position="213"/>
    </location>
</feature>
<dbReference type="Gene3D" id="3.40.50.1820">
    <property type="entry name" value="alpha/beta hydrolase"/>
    <property type="match status" value="1"/>
</dbReference>
<proteinExistence type="inferred from homology"/>
<feature type="compositionally biased region" description="Basic residues" evidence="5">
    <location>
        <begin position="29"/>
        <end position="38"/>
    </location>
</feature>
<dbReference type="EMBL" id="WBKA01000007">
    <property type="protein sequence ID" value="KAB1631336.1"/>
    <property type="molecule type" value="Genomic_DNA"/>
</dbReference>
<sequence length="455" mass="49183">MGRVSEDEVSVMTHDAEPTGGRRGASAPARRHPPKTRRPTPAPVVASPAITALEARIAELRAHPDGVHTPQTLVDAFRAEHASSPIIEPDPAGVPGLRVVTFALHDAAAERVLLFVNRLTDETDLDRSLMRRVPDTDLWHLSYRMPDDWIASYSYSVQRPGHLAPWERQPDQRGVRDALDHGLADPRNPSQITNRAGVRISVAALPHAPAEPWRAVRDGVPQGRLTAHAGPDGRRLWIYEPAAGDHGAVAPAPTPVLVVLDGDVWCDAQPLPTILDNMIADAAIPPVTAVFVDSADRERRWAELDAHGGIVDWLADRLRPWLVARLGGAIDLAPRRVVVAGQSLGGLAALAAVVRRPDAFGGAIAQSAALWQPDVAREAAACPPRGARIDLQVGLQEWVLLEPTRDLAAQLADDGVDVVLTEVDGGHDYAWWRRTLPTALRRQLAEPQDAEADPA</sequence>
<dbReference type="GO" id="GO:0005737">
    <property type="term" value="C:cytoplasm"/>
    <property type="evidence" value="ECO:0007669"/>
    <property type="project" value="UniProtKB-SubCell"/>
</dbReference>
<evidence type="ECO:0000256" key="1">
    <source>
        <dbReference type="ARBA" id="ARBA00004496"/>
    </source>
</evidence>
<dbReference type="InterPro" id="IPR000801">
    <property type="entry name" value="Esterase-like"/>
</dbReference>
<dbReference type="GO" id="GO:0006826">
    <property type="term" value="P:iron ion transport"/>
    <property type="evidence" value="ECO:0007669"/>
    <property type="project" value="InterPro"/>
</dbReference>
<evidence type="ECO:0000259" key="6">
    <source>
        <dbReference type="Pfam" id="PF11806"/>
    </source>
</evidence>
<dbReference type="GO" id="GO:0008849">
    <property type="term" value="F:enterochelin esterase activity"/>
    <property type="evidence" value="ECO:0007669"/>
    <property type="project" value="InterPro"/>
</dbReference>
<evidence type="ECO:0000256" key="2">
    <source>
        <dbReference type="ARBA" id="ARBA00022490"/>
    </source>
</evidence>
<evidence type="ECO:0000256" key="5">
    <source>
        <dbReference type="SAM" id="MobiDB-lite"/>
    </source>
</evidence>
<dbReference type="AlphaFoldDB" id="A0A7C8FS12"/>
<dbReference type="InterPro" id="IPR029058">
    <property type="entry name" value="AB_hydrolase_fold"/>
</dbReference>
<dbReference type="OrthoDB" id="9775130at2"/>
<accession>A0A7C8FS12</accession>
<dbReference type="SUPFAM" id="SSF81296">
    <property type="entry name" value="E set domains"/>
    <property type="match status" value="1"/>
</dbReference>
<keyword evidence="2" id="KW-0963">Cytoplasm</keyword>